<proteinExistence type="predicted"/>
<evidence type="ECO:0000313" key="2">
    <source>
        <dbReference type="EnsemblMetazoa" id="HelroP168862"/>
    </source>
</evidence>
<dbReference type="GeneID" id="20202523"/>
<dbReference type="EMBL" id="KB096023">
    <property type="protein sequence ID" value="ESO08941.1"/>
    <property type="molecule type" value="Genomic_DNA"/>
</dbReference>
<dbReference type="EnsemblMetazoa" id="HelroT168862">
    <property type="protein sequence ID" value="HelroP168862"/>
    <property type="gene ID" value="HelroG168862"/>
</dbReference>
<dbReference type="EMBL" id="AMQM01003125">
    <property type="status" value="NOT_ANNOTATED_CDS"/>
    <property type="molecule type" value="Genomic_DNA"/>
</dbReference>
<organism evidence="2 3">
    <name type="scientific">Helobdella robusta</name>
    <name type="common">Californian leech</name>
    <dbReference type="NCBI Taxonomy" id="6412"/>
    <lineage>
        <taxon>Eukaryota</taxon>
        <taxon>Metazoa</taxon>
        <taxon>Spiralia</taxon>
        <taxon>Lophotrochozoa</taxon>
        <taxon>Annelida</taxon>
        <taxon>Clitellata</taxon>
        <taxon>Hirudinea</taxon>
        <taxon>Rhynchobdellida</taxon>
        <taxon>Glossiphoniidae</taxon>
        <taxon>Helobdella</taxon>
    </lineage>
</organism>
<dbReference type="KEGG" id="hro:HELRODRAFT_168862"/>
<gene>
    <name evidence="2" type="primary">20202523</name>
    <name evidence="1" type="ORF">HELRODRAFT_168862</name>
</gene>
<reference evidence="2" key="3">
    <citation type="submission" date="2015-06" db="UniProtKB">
        <authorList>
            <consortium name="EnsemblMetazoa"/>
        </authorList>
    </citation>
    <scope>IDENTIFICATION</scope>
</reference>
<dbReference type="Proteomes" id="UP000015101">
    <property type="component" value="Unassembled WGS sequence"/>
</dbReference>
<accession>T1F123</accession>
<evidence type="ECO:0000313" key="1">
    <source>
        <dbReference type="EMBL" id="ESO08941.1"/>
    </source>
</evidence>
<dbReference type="CTD" id="20202523"/>
<reference evidence="1 3" key="2">
    <citation type="journal article" date="2013" name="Nature">
        <title>Insights into bilaterian evolution from three spiralian genomes.</title>
        <authorList>
            <person name="Simakov O."/>
            <person name="Marletaz F."/>
            <person name="Cho S.J."/>
            <person name="Edsinger-Gonzales E."/>
            <person name="Havlak P."/>
            <person name="Hellsten U."/>
            <person name="Kuo D.H."/>
            <person name="Larsson T."/>
            <person name="Lv J."/>
            <person name="Arendt D."/>
            <person name="Savage R."/>
            <person name="Osoegawa K."/>
            <person name="de Jong P."/>
            <person name="Grimwood J."/>
            <person name="Chapman J.A."/>
            <person name="Shapiro H."/>
            <person name="Aerts A."/>
            <person name="Otillar R.P."/>
            <person name="Terry A.Y."/>
            <person name="Boore J.L."/>
            <person name="Grigoriev I.V."/>
            <person name="Lindberg D.R."/>
            <person name="Seaver E.C."/>
            <person name="Weisblat D.A."/>
            <person name="Putnam N.H."/>
            <person name="Rokhsar D.S."/>
        </authorList>
    </citation>
    <scope>NUCLEOTIDE SEQUENCE</scope>
</reference>
<dbReference type="InParanoid" id="T1F123"/>
<dbReference type="RefSeq" id="XP_009012963.1">
    <property type="nucleotide sequence ID" value="XM_009014715.1"/>
</dbReference>
<reference evidence="3" key="1">
    <citation type="submission" date="2012-12" db="EMBL/GenBank/DDBJ databases">
        <authorList>
            <person name="Hellsten U."/>
            <person name="Grimwood J."/>
            <person name="Chapman J.A."/>
            <person name="Shapiro H."/>
            <person name="Aerts A."/>
            <person name="Otillar R.P."/>
            <person name="Terry A.Y."/>
            <person name="Boore J.L."/>
            <person name="Simakov O."/>
            <person name="Marletaz F."/>
            <person name="Cho S.-J."/>
            <person name="Edsinger-Gonzales E."/>
            <person name="Havlak P."/>
            <person name="Kuo D.-H."/>
            <person name="Larsson T."/>
            <person name="Lv J."/>
            <person name="Arendt D."/>
            <person name="Savage R."/>
            <person name="Osoegawa K."/>
            <person name="de Jong P."/>
            <person name="Lindberg D.R."/>
            <person name="Seaver E.C."/>
            <person name="Weisblat D.A."/>
            <person name="Putnam N.H."/>
            <person name="Grigoriev I.V."/>
            <person name="Rokhsar D.S."/>
        </authorList>
    </citation>
    <scope>NUCLEOTIDE SEQUENCE</scope>
</reference>
<protein>
    <submittedName>
        <fullName evidence="1 2">Uncharacterized protein</fullName>
    </submittedName>
</protein>
<dbReference type="AlphaFoldDB" id="T1F123"/>
<dbReference type="HOGENOM" id="CLU_1867301_0_0_1"/>
<name>T1F123_HELRO</name>
<keyword evidence="3" id="KW-1185">Reference proteome</keyword>
<evidence type="ECO:0000313" key="3">
    <source>
        <dbReference type="Proteomes" id="UP000015101"/>
    </source>
</evidence>
<sequence length="137" mass="15039">MAHLSGLTNFFEEIEACGGGTKSLYFSFQLPDRKESFVDCRLLLDLRECLLEEAAEAWQAASVTVIFTPATTSSSEHSRPESVTANKRALASGSFDNFPLIMLLLGGAVPEKKIEQTNLFMLGERASQDPTNSTQNF</sequence>